<keyword evidence="3" id="KW-1185">Reference proteome</keyword>
<organism evidence="2 3">
    <name type="scientific">Triticum urartu</name>
    <name type="common">Red wild einkorn</name>
    <name type="synonym">Crithodium urartu</name>
    <dbReference type="NCBI Taxonomy" id="4572"/>
    <lineage>
        <taxon>Eukaryota</taxon>
        <taxon>Viridiplantae</taxon>
        <taxon>Streptophyta</taxon>
        <taxon>Embryophyta</taxon>
        <taxon>Tracheophyta</taxon>
        <taxon>Spermatophyta</taxon>
        <taxon>Magnoliopsida</taxon>
        <taxon>Liliopsida</taxon>
        <taxon>Poales</taxon>
        <taxon>Poaceae</taxon>
        <taxon>BOP clade</taxon>
        <taxon>Pooideae</taxon>
        <taxon>Triticodae</taxon>
        <taxon>Triticeae</taxon>
        <taxon>Triticinae</taxon>
        <taxon>Triticum</taxon>
    </lineage>
</organism>
<feature type="compositionally biased region" description="Basic residues" evidence="1">
    <location>
        <begin position="115"/>
        <end position="124"/>
    </location>
</feature>
<accession>A0A8R7UBS6</accession>
<evidence type="ECO:0000313" key="2">
    <source>
        <dbReference type="EnsemblPlants" id="TuG1812G0500000671.01.T01.cds239754"/>
    </source>
</evidence>
<dbReference type="Proteomes" id="UP000015106">
    <property type="component" value="Chromosome 5"/>
</dbReference>
<evidence type="ECO:0000256" key="1">
    <source>
        <dbReference type="SAM" id="MobiDB-lite"/>
    </source>
</evidence>
<proteinExistence type="predicted"/>
<evidence type="ECO:0000313" key="3">
    <source>
        <dbReference type="Proteomes" id="UP000015106"/>
    </source>
</evidence>
<dbReference type="AlphaFoldDB" id="A0A8R7UBS6"/>
<protein>
    <submittedName>
        <fullName evidence="2">Uncharacterized protein</fullName>
    </submittedName>
</protein>
<reference evidence="2" key="2">
    <citation type="submission" date="2018-03" db="EMBL/GenBank/DDBJ databases">
        <title>The Triticum urartu genome reveals the dynamic nature of wheat genome evolution.</title>
        <authorList>
            <person name="Ling H."/>
            <person name="Ma B."/>
            <person name="Shi X."/>
            <person name="Liu H."/>
            <person name="Dong L."/>
            <person name="Sun H."/>
            <person name="Cao Y."/>
            <person name="Gao Q."/>
            <person name="Zheng S."/>
            <person name="Li Y."/>
            <person name="Yu Y."/>
            <person name="Du H."/>
            <person name="Qi M."/>
            <person name="Li Y."/>
            <person name="Yu H."/>
            <person name="Cui Y."/>
            <person name="Wang N."/>
            <person name="Chen C."/>
            <person name="Wu H."/>
            <person name="Zhao Y."/>
            <person name="Zhang J."/>
            <person name="Li Y."/>
            <person name="Zhou W."/>
            <person name="Zhang B."/>
            <person name="Hu W."/>
            <person name="Eijk M."/>
            <person name="Tang J."/>
            <person name="Witsenboer H."/>
            <person name="Zhao S."/>
            <person name="Li Z."/>
            <person name="Zhang A."/>
            <person name="Wang D."/>
            <person name="Liang C."/>
        </authorList>
    </citation>
    <scope>NUCLEOTIDE SEQUENCE [LARGE SCALE GENOMIC DNA]</scope>
    <source>
        <strain evidence="2">cv. G1812</strain>
    </source>
</reference>
<dbReference type="Gramene" id="TuG1812G0500000671.01.T01">
    <property type="protein sequence ID" value="TuG1812G0500000671.01.T01.cds239754"/>
    <property type="gene ID" value="TuG1812G0500000671.01"/>
</dbReference>
<reference evidence="2" key="3">
    <citation type="submission" date="2022-06" db="UniProtKB">
        <authorList>
            <consortium name="EnsemblPlants"/>
        </authorList>
    </citation>
    <scope>IDENTIFICATION</scope>
</reference>
<sequence length="149" mass="16227">MNRFSLLLLPPNSPDRSSPCDMDMMSNAFTAGARNASARSGWPSRRPSSCESRLRERLTNHGCVAARASTETRVAGFGSSRRCTRRRAGGDTHGGTSYSRRCAFRHISGMFASSKGRRPARRTKSMTPQDHASALAPSYDVWRSTSGAA</sequence>
<feature type="region of interest" description="Disordered" evidence="1">
    <location>
        <begin position="113"/>
        <end position="149"/>
    </location>
</feature>
<name>A0A8R7UBS6_TRIUA</name>
<reference evidence="3" key="1">
    <citation type="journal article" date="2013" name="Nature">
        <title>Draft genome of the wheat A-genome progenitor Triticum urartu.</title>
        <authorList>
            <person name="Ling H.Q."/>
            <person name="Zhao S."/>
            <person name="Liu D."/>
            <person name="Wang J."/>
            <person name="Sun H."/>
            <person name="Zhang C."/>
            <person name="Fan H."/>
            <person name="Li D."/>
            <person name="Dong L."/>
            <person name="Tao Y."/>
            <person name="Gao C."/>
            <person name="Wu H."/>
            <person name="Li Y."/>
            <person name="Cui Y."/>
            <person name="Guo X."/>
            <person name="Zheng S."/>
            <person name="Wang B."/>
            <person name="Yu K."/>
            <person name="Liang Q."/>
            <person name="Yang W."/>
            <person name="Lou X."/>
            <person name="Chen J."/>
            <person name="Feng M."/>
            <person name="Jian J."/>
            <person name="Zhang X."/>
            <person name="Luo G."/>
            <person name="Jiang Y."/>
            <person name="Liu J."/>
            <person name="Wang Z."/>
            <person name="Sha Y."/>
            <person name="Zhang B."/>
            <person name="Wu H."/>
            <person name="Tang D."/>
            <person name="Shen Q."/>
            <person name="Xue P."/>
            <person name="Zou S."/>
            <person name="Wang X."/>
            <person name="Liu X."/>
            <person name="Wang F."/>
            <person name="Yang Y."/>
            <person name="An X."/>
            <person name="Dong Z."/>
            <person name="Zhang K."/>
            <person name="Zhang X."/>
            <person name="Luo M.C."/>
            <person name="Dvorak J."/>
            <person name="Tong Y."/>
            <person name="Wang J."/>
            <person name="Yang H."/>
            <person name="Li Z."/>
            <person name="Wang D."/>
            <person name="Zhang A."/>
            <person name="Wang J."/>
        </authorList>
    </citation>
    <scope>NUCLEOTIDE SEQUENCE</scope>
    <source>
        <strain evidence="3">cv. G1812</strain>
    </source>
</reference>
<dbReference type="EnsemblPlants" id="TuG1812G0500000671.01.T01">
    <property type="protein sequence ID" value="TuG1812G0500000671.01.T01.cds239754"/>
    <property type="gene ID" value="TuG1812G0500000671.01"/>
</dbReference>